<accession>A0A1S3K9W4</accession>
<evidence type="ECO:0000256" key="7">
    <source>
        <dbReference type="ARBA" id="ARBA00022840"/>
    </source>
</evidence>
<keyword evidence="5" id="KW-0547">Nucleotide-binding</keyword>
<dbReference type="InParanoid" id="A0A1S3K9W4"/>
<keyword evidence="7" id="KW-0067">ATP-binding</keyword>
<keyword evidence="9" id="KW-1185">Reference proteome</keyword>
<dbReference type="Gene3D" id="3.30.200.20">
    <property type="entry name" value="Phosphorylase Kinase, domain 1"/>
    <property type="match status" value="1"/>
</dbReference>
<evidence type="ECO:0000256" key="2">
    <source>
        <dbReference type="ARBA" id="ARBA00011738"/>
    </source>
</evidence>
<dbReference type="PANTHER" id="PTHR34273:SF2">
    <property type="entry name" value="METHYLTHIORIBOSE KINASE"/>
    <property type="match status" value="1"/>
</dbReference>
<comment type="similarity">
    <text evidence="1">Belongs to the methylthioribose kinase family.</text>
</comment>
<protein>
    <recommendedName>
        <fullName evidence="3">S-methyl-5-thioribose kinase</fullName>
        <ecNumber evidence="3">2.7.1.100</ecNumber>
    </recommendedName>
</protein>
<dbReference type="InterPro" id="IPR009212">
    <property type="entry name" value="Methylthioribose_kinase"/>
</dbReference>
<sequence length="390" mass="44471">MQVMGEKLDTEKIQHILRKCAPLPGLECLDGSEDIELEEIGDGNINDVFRVTSVKERSQSLVVKHGPAYIKCLGPEFPLSIVRLKVEYNALAAFQRICPGYSPCPYYFDVETNAVLMEDLRDHSIMRKELISGYINMETVKKIAYFLGCVHRDTHVSKLSEAEFEKLQQDFQNEDMVSLTRQYIFTRPFDKTDPTNRCSEAVQKKLHLVYEDPGLLDSVWKMRNLFLEKKECLVHGDLHTGSVLVSNNSAKVFDNEFAYVGPAAFDLGLLIANYIFSYYRHMSTQENHDTHRKFSQKLIEACYLTVNTYLSVMTCTVGQRHEYLNNLLTETAGFAGCEIIRRIIGTAHVEDLEGIPYAEEDALEAGVRLLLGHDRIHTIDRLMVIALMLT</sequence>
<dbReference type="KEGG" id="lak:106180084"/>
<dbReference type="STRING" id="7574.A0A1S3K9W4"/>
<dbReference type="GO" id="GO:0046522">
    <property type="term" value="F:S-methyl-5-thioribose kinase activity"/>
    <property type="evidence" value="ECO:0007669"/>
    <property type="project" value="UniProtKB-EC"/>
</dbReference>
<proteinExistence type="inferred from homology"/>
<dbReference type="OrthoDB" id="2461at2759"/>
<keyword evidence="4" id="KW-0808">Transferase</keyword>
<evidence type="ECO:0000256" key="1">
    <source>
        <dbReference type="ARBA" id="ARBA00010165"/>
    </source>
</evidence>
<name>A0A1S3K9W4_LINAN</name>
<feature type="domain" description="Aminoglycoside phosphotransferase" evidence="8">
    <location>
        <begin position="37"/>
        <end position="273"/>
    </location>
</feature>
<dbReference type="GO" id="GO:0005524">
    <property type="term" value="F:ATP binding"/>
    <property type="evidence" value="ECO:0007669"/>
    <property type="project" value="UniProtKB-KW"/>
</dbReference>
<dbReference type="InterPro" id="IPR002575">
    <property type="entry name" value="Aminoglycoside_PTrfase"/>
</dbReference>
<dbReference type="GO" id="GO:0009086">
    <property type="term" value="P:methionine biosynthetic process"/>
    <property type="evidence" value="ECO:0007669"/>
    <property type="project" value="InterPro"/>
</dbReference>
<dbReference type="PANTHER" id="PTHR34273">
    <property type="entry name" value="METHYLTHIORIBOSE KINASE"/>
    <property type="match status" value="1"/>
</dbReference>
<dbReference type="GeneID" id="106180084"/>
<comment type="subunit">
    <text evidence="2">Homodimer.</text>
</comment>
<evidence type="ECO:0000313" key="10">
    <source>
        <dbReference type="RefSeq" id="XP_013419420.1"/>
    </source>
</evidence>
<dbReference type="RefSeq" id="XP_013419420.1">
    <property type="nucleotide sequence ID" value="XM_013563966.1"/>
</dbReference>
<keyword evidence="6" id="KW-0418">Kinase</keyword>
<dbReference type="Proteomes" id="UP000085678">
    <property type="component" value="Unplaced"/>
</dbReference>
<organism evidence="9 10">
    <name type="scientific">Lingula anatina</name>
    <name type="common">Brachiopod</name>
    <name type="synonym">Lingula unguis</name>
    <dbReference type="NCBI Taxonomy" id="7574"/>
    <lineage>
        <taxon>Eukaryota</taxon>
        <taxon>Metazoa</taxon>
        <taxon>Spiralia</taxon>
        <taxon>Lophotrochozoa</taxon>
        <taxon>Brachiopoda</taxon>
        <taxon>Linguliformea</taxon>
        <taxon>Lingulata</taxon>
        <taxon>Lingulida</taxon>
        <taxon>Linguloidea</taxon>
        <taxon>Lingulidae</taxon>
        <taxon>Lingula</taxon>
    </lineage>
</organism>
<evidence type="ECO:0000259" key="8">
    <source>
        <dbReference type="Pfam" id="PF01636"/>
    </source>
</evidence>
<evidence type="ECO:0000256" key="5">
    <source>
        <dbReference type="ARBA" id="ARBA00022741"/>
    </source>
</evidence>
<dbReference type="SUPFAM" id="SSF56112">
    <property type="entry name" value="Protein kinase-like (PK-like)"/>
    <property type="match status" value="1"/>
</dbReference>
<dbReference type="OMA" id="VYSEPFT"/>
<dbReference type="AlphaFoldDB" id="A0A1S3K9W4"/>
<evidence type="ECO:0000256" key="4">
    <source>
        <dbReference type="ARBA" id="ARBA00022679"/>
    </source>
</evidence>
<dbReference type="Pfam" id="PF01636">
    <property type="entry name" value="APH"/>
    <property type="match status" value="1"/>
</dbReference>
<dbReference type="InterPro" id="IPR011009">
    <property type="entry name" value="Kinase-like_dom_sf"/>
</dbReference>
<reference evidence="10" key="1">
    <citation type="submission" date="2025-08" db="UniProtKB">
        <authorList>
            <consortium name="RefSeq"/>
        </authorList>
    </citation>
    <scope>IDENTIFICATION</scope>
    <source>
        <tissue evidence="10">Gonads</tissue>
    </source>
</reference>
<dbReference type="Gene3D" id="3.90.1200.10">
    <property type="match status" value="1"/>
</dbReference>
<evidence type="ECO:0000256" key="3">
    <source>
        <dbReference type="ARBA" id="ARBA00012128"/>
    </source>
</evidence>
<evidence type="ECO:0000313" key="9">
    <source>
        <dbReference type="Proteomes" id="UP000085678"/>
    </source>
</evidence>
<dbReference type="NCBIfam" id="TIGR01767">
    <property type="entry name" value="MTRK"/>
    <property type="match status" value="1"/>
</dbReference>
<dbReference type="EC" id="2.7.1.100" evidence="3"/>
<evidence type="ECO:0000256" key="6">
    <source>
        <dbReference type="ARBA" id="ARBA00022777"/>
    </source>
</evidence>
<gene>
    <name evidence="10" type="primary">LOC106180084</name>
</gene>